<evidence type="ECO:0000313" key="2">
    <source>
        <dbReference type="EMBL" id="QHS96132.1"/>
    </source>
</evidence>
<dbReference type="PANTHER" id="PTHR34203:SF15">
    <property type="entry name" value="SLL1173 PROTEIN"/>
    <property type="match status" value="1"/>
</dbReference>
<dbReference type="NCBIfam" id="TIGR01444">
    <property type="entry name" value="fkbM_fam"/>
    <property type="match status" value="1"/>
</dbReference>
<dbReference type="EMBL" id="MN739264">
    <property type="protein sequence ID" value="QHS96132.1"/>
    <property type="molecule type" value="Genomic_DNA"/>
</dbReference>
<reference evidence="2" key="1">
    <citation type="journal article" date="2020" name="Nature">
        <title>Giant virus diversity and host interactions through global metagenomics.</title>
        <authorList>
            <person name="Schulz F."/>
            <person name="Roux S."/>
            <person name="Paez-Espino D."/>
            <person name="Jungbluth S."/>
            <person name="Walsh D.A."/>
            <person name="Denef V.J."/>
            <person name="McMahon K.D."/>
            <person name="Konstantinidis K.T."/>
            <person name="Eloe-Fadrosh E.A."/>
            <person name="Kyrpides N.C."/>
            <person name="Woyke T."/>
        </authorList>
    </citation>
    <scope>NUCLEOTIDE SEQUENCE</scope>
    <source>
        <strain evidence="2">GVMAG-M-3300019093-7</strain>
    </source>
</reference>
<dbReference type="InterPro" id="IPR006342">
    <property type="entry name" value="FkbM_mtfrase"/>
</dbReference>
<accession>A0A6C0BVM8</accession>
<proteinExistence type="predicted"/>
<dbReference type="InterPro" id="IPR052514">
    <property type="entry name" value="SAM-dependent_MTase"/>
</dbReference>
<protein>
    <recommendedName>
        <fullName evidence="1">Methyltransferase FkbM domain-containing protein</fullName>
    </recommendedName>
</protein>
<name>A0A6C0BVM8_9ZZZZ</name>
<dbReference type="AlphaFoldDB" id="A0A6C0BVM8"/>
<dbReference type="InterPro" id="IPR029063">
    <property type="entry name" value="SAM-dependent_MTases_sf"/>
</dbReference>
<dbReference type="SUPFAM" id="SSF53335">
    <property type="entry name" value="S-adenosyl-L-methionine-dependent methyltransferases"/>
    <property type="match status" value="1"/>
</dbReference>
<sequence length="235" mass="27010">MATKLCLGNDWNNLLKLCNGKICIDIGANNGFVTSLMLENGATKIYCIEPGNANCKQLQDKYKNDERIIIYKIGCSDEKKILKNVTWLNAWMIGDPKTINFPVSPGACDVEGYQLVDIELDTVDNLFTNTDEEISFMKIDVDGYDYKVLKGSINLINRCRPIIIIELSCYYDVIEKNSVPEFIKFVKKNNYTFVDLFGKIVFDEYIIKEFPYHSSCDIFLCPTEKIDYFMEKFHG</sequence>
<dbReference type="Gene3D" id="3.40.50.150">
    <property type="entry name" value="Vaccinia Virus protein VP39"/>
    <property type="match status" value="1"/>
</dbReference>
<evidence type="ECO:0000259" key="1">
    <source>
        <dbReference type="Pfam" id="PF05050"/>
    </source>
</evidence>
<dbReference type="PANTHER" id="PTHR34203">
    <property type="entry name" value="METHYLTRANSFERASE, FKBM FAMILY PROTEIN"/>
    <property type="match status" value="1"/>
</dbReference>
<dbReference type="Pfam" id="PF05050">
    <property type="entry name" value="Methyltransf_21"/>
    <property type="match status" value="1"/>
</dbReference>
<feature type="domain" description="Methyltransferase FkbM" evidence="1">
    <location>
        <begin position="25"/>
        <end position="191"/>
    </location>
</feature>
<organism evidence="2">
    <name type="scientific">viral metagenome</name>
    <dbReference type="NCBI Taxonomy" id="1070528"/>
    <lineage>
        <taxon>unclassified sequences</taxon>
        <taxon>metagenomes</taxon>
        <taxon>organismal metagenomes</taxon>
    </lineage>
</organism>